<dbReference type="Proteomes" id="UP001085076">
    <property type="component" value="Miscellaneous, Linkage group lg08"/>
</dbReference>
<accession>A0A9D5H751</accession>
<evidence type="ECO:0000313" key="2">
    <source>
        <dbReference type="EMBL" id="KAJ0965700.1"/>
    </source>
</evidence>
<reference evidence="2" key="1">
    <citation type="submission" date="2021-03" db="EMBL/GenBank/DDBJ databases">
        <authorList>
            <person name="Li Z."/>
            <person name="Yang C."/>
        </authorList>
    </citation>
    <scope>NUCLEOTIDE SEQUENCE</scope>
    <source>
        <strain evidence="2">Dzin_1.0</strain>
        <tissue evidence="2">Leaf</tissue>
    </source>
</reference>
<feature type="region of interest" description="Disordered" evidence="1">
    <location>
        <begin position="181"/>
        <end position="213"/>
    </location>
</feature>
<protein>
    <submittedName>
        <fullName evidence="2">Uncharacterized protein</fullName>
    </submittedName>
</protein>
<feature type="compositionally biased region" description="Acidic residues" evidence="1">
    <location>
        <begin position="192"/>
        <end position="204"/>
    </location>
</feature>
<name>A0A9D5H751_9LILI</name>
<reference evidence="2" key="2">
    <citation type="journal article" date="2022" name="Hortic Res">
        <title>The genome of Dioscorea zingiberensis sheds light on the biosynthesis, origin and evolution of the medicinally important diosgenin saponins.</title>
        <authorList>
            <person name="Li Y."/>
            <person name="Tan C."/>
            <person name="Li Z."/>
            <person name="Guo J."/>
            <person name="Li S."/>
            <person name="Chen X."/>
            <person name="Wang C."/>
            <person name="Dai X."/>
            <person name="Yang H."/>
            <person name="Song W."/>
            <person name="Hou L."/>
            <person name="Xu J."/>
            <person name="Tong Z."/>
            <person name="Xu A."/>
            <person name="Yuan X."/>
            <person name="Wang W."/>
            <person name="Yang Q."/>
            <person name="Chen L."/>
            <person name="Sun Z."/>
            <person name="Wang K."/>
            <person name="Pan B."/>
            <person name="Chen J."/>
            <person name="Bao Y."/>
            <person name="Liu F."/>
            <person name="Qi X."/>
            <person name="Gang D.R."/>
            <person name="Wen J."/>
            <person name="Li J."/>
        </authorList>
    </citation>
    <scope>NUCLEOTIDE SEQUENCE</scope>
    <source>
        <strain evidence="2">Dzin_1.0</strain>
    </source>
</reference>
<keyword evidence="3" id="KW-1185">Reference proteome</keyword>
<proteinExistence type="predicted"/>
<evidence type="ECO:0000256" key="1">
    <source>
        <dbReference type="SAM" id="MobiDB-lite"/>
    </source>
</evidence>
<comment type="caution">
    <text evidence="2">The sequence shown here is derived from an EMBL/GenBank/DDBJ whole genome shotgun (WGS) entry which is preliminary data.</text>
</comment>
<dbReference type="EMBL" id="JAGGNH010000008">
    <property type="protein sequence ID" value="KAJ0965700.1"/>
    <property type="molecule type" value="Genomic_DNA"/>
</dbReference>
<gene>
    <name evidence="2" type="ORF">J5N97_026838</name>
</gene>
<organism evidence="2 3">
    <name type="scientific">Dioscorea zingiberensis</name>
    <dbReference type="NCBI Taxonomy" id="325984"/>
    <lineage>
        <taxon>Eukaryota</taxon>
        <taxon>Viridiplantae</taxon>
        <taxon>Streptophyta</taxon>
        <taxon>Embryophyta</taxon>
        <taxon>Tracheophyta</taxon>
        <taxon>Spermatophyta</taxon>
        <taxon>Magnoliopsida</taxon>
        <taxon>Liliopsida</taxon>
        <taxon>Dioscoreales</taxon>
        <taxon>Dioscoreaceae</taxon>
        <taxon>Dioscorea</taxon>
    </lineage>
</organism>
<sequence>MLAVRRCCGAEERRGWRRSWSPASRDNGVGASGSVRQRGAYRAESGSSVLAVLKPQVWAVPAPAWRRSRGGDASAQYAEVAAHSPGWHGRRLEAASGLQLALGGKGCRLVKTVRWWAGLWSGQSCRVCLPVELALRVKEGDRAWIRAKIGMCSNSNSRKREKSKRERLVCKQSTVERSKKVQGKRREMVALNDDDEEEEEEEDLMVGRSLTLC</sequence>
<evidence type="ECO:0000313" key="3">
    <source>
        <dbReference type="Proteomes" id="UP001085076"/>
    </source>
</evidence>
<dbReference type="AlphaFoldDB" id="A0A9D5H751"/>